<dbReference type="EMBL" id="AOIB01000013">
    <property type="protein sequence ID" value="ELY60480.1"/>
    <property type="molecule type" value="Genomic_DNA"/>
</dbReference>
<dbReference type="STRING" id="1227497.C491_04260"/>
<dbReference type="Proteomes" id="UP000011688">
    <property type="component" value="Unassembled WGS sequence"/>
</dbReference>
<keyword evidence="2" id="KW-0812">Transmembrane</keyword>
<dbReference type="AlphaFoldDB" id="L9XFJ3"/>
<comment type="caution">
    <text evidence="3">The sequence shown here is derived from an EMBL/GenBank/DDBJ whole genome shotgun (WGS) entry which is preliminary data.</text>
</comment>
<feature type="transmembrane region" description="Helical" evidence="2">
    <location>
        <begin position="80"/>
        <end position="102"/>
    </location>
</feature>
<dbReference type="eggNOG" id="arCOG06373">
    <property type="taxonomic scope" value="Archaea"/>
</dbReference>
<accession>L9XFJ3</accession>
<dbReference type="OrthoDB" id="205781at2157"/>
<evidence type="ECO:0000256" key="1">
    <source>
        <dbReference type="SAM" id="MobiDB-lite"/>
    </source>
</evidence>
<feature type="transmembrane region" description="Helical" evidence="2">
    <location>
        <begin position="54"/>
        <end position="74"/>
    </location>
</feature>
<name>L9XFJ3_9EURY</name>
<reference evidence="3 4" key="1">
    <citation type="journal article" date="2014" name="PLoS Genet.">
        <title>Phylogenetically driven sequencing of extremely halophilic archaea reveals strategies for static and dynamic osmo-response.</title>
        <authorList>
            <person name="Becker E.A."/>
            <person name="Seitzer P.M."/>
            <person name="Tritt A."/>
            <person name="Larsen D."/>
            <person name="Krusor M."/>
            <person name="Yao A.I."/>
            <person name="Wu D."/>
            <person name="Madern D."/>
            <person name="Eisen J.A."/>
            <person name="Darling A.E."/>
            <person name="Facciotti M.T."/>
        </authorList>
    </citation>
    <scope>NUCLEOTIDE SEQUENCE [LARGE SCALE GENOMIC DNA]</scope>
    <source>
        <strain evidence="3 4">DSM 10524</strain>
    </source>
</reference>
<evidence type="ECO:0000313" key="3">
    <source>
        <dbReference type="EMBL" id="ELY60480.1"/>
    </source>
</evidence>
<dbReference type="RefSeq" id="WP_005554025.1">
    <property type="nucleotide sequence ID" value="NZ_AOIB01000013.1"/>
</dbReference>
<evidence type="ECO:0000313" key="4">
    <source>
        <dbReference type="Proteomes" id="UP000011688"/>
    </source>
</evidence>
<dbReference type="Pfam" id="PF25932">
    <property type="entry name" value="DUF7977"/>
    <property type="match status" value="1"/>
</dbReference>
<organism evidence="3 4">
    <name type="scientific">Natronococcus amylolyticus DSM 10524</name>
    <dbReference type="NCBI Taxonomy" id="1227497"/>
    <lineage>
        <taxon>Archaea</taxon>
        <taxon>Methanobacteriati</taxon>
        <taxon>Methanobacteriota</taxon>
        <taxon>Stenosarchaea group</taxon>
        <taxon>Halobacteria</taxon>
        <taxon>Halobacteriales</taxon>
        <taxon>Natrialbaceae</taxon>
        <taxon>Natronococcus</taxon>
    </lineage>
</organism>
<sequence length="106" mass="11667">MTSSDDGGYVHDPSTFDEEGQPRETTDDGDETADWVDEPVHPEAADREFDWRGWTLVAVIVFAFIVAPGIILLWPPATDYLFALIVLPLVPAVLLAVTAVWATTRP</sequence>
<feature type="region of interest" description="Disordered" evidence="1">
    <location>
        <begin position="1"/>
        <end position="41"/>
    </location>
</feature>
<keyword evidence="2" id="KW-0472">Membrane</keyword>
<proteinExistence type="predicted"/>
<gene>
    <name evidence="3" type="ORF">C491_04260</name>
</gene>
<dbReference type="InterPro" id="IPR058283">
    <property type="entry name" value="DUF7977"/>
</dbReference>
<keyword evidence="4" id="KW-1185">Reference proteome</keyword>
<feature type="compositionally biased region" description="Acidic residues" evidence="1">
    <location>
        <begin position="27"/>
        <end position="37"/>
    </location>
</feature>
<keyword evidence="2" id="KW-1133">Transmembrane helix</keyword>
<evidence type="ECO:0000256" key="2">
    <source>
        <dbReference type="SAM" id="Phobius"/>
    </source>
</evidence>
<dbReference type="PATRIC" id="fig|1227497.3.peg.878"/>
<protein>
    <submittedName>
        <fullName evidence="3">Uncharacterized protein</fullName>
    </submittedName>
</protein>